<sequence length="56" mass="5784">MRFMLAALSAAGGFDAPVTARYPDRITNAKAGRQAGINPAAVVFGPPGQDADRNPL</sequence>
<evidence type="ECO:0000313" key="2">
    <source>
        <dbReference type="Proteomes" id="UP001218231"/>
    </source>
</evidence>
<name>A0ABY7TVI4_9SPHN</name>
<organism evidence="1 2">
    <name type="scientific">Novosphingobium humi</name>
    <dbReference type="NCBI Taxonomy" id="2282397"/>
    <lineage>
        <taxon>Bacteria</taxon>
        <taxon>Pseudomonadati</taxon>
        <taxon>Pseudomonadota</taxon>
        <taxon>Alphaproteobacteria</taxon>
        <taxon>Sphingomonadales</taxon>
        <taxon>Sphingomonadaceae</taxon>
        <taxon>Novosphingobium</taxon>
    </lineage>
</organism>
<keyword evidence="2" id="KW-1185">Reference proteome</keyword>
<reference evidence="1 2" key="1">
    <citation type="submission" date="2023-02" db="EMBL/GenBank/DDBJ databases">
        <title>Genome sequence of Novosphingobium humi KACC 19094.</title>
        <authorList>
            <person name="Kim S."/>
            <person name="Heo J."/>
            <person name="Kwon S.-W."/>
        </authorList>
    </citation>
    <scope>NUCLEOTIDE SEQUENCE [LARGE SCALE GENOMIC DNA]</scope>
    <source>
        <strain evidence="1 2">KACC 19094</strain>
    </source>
</reference>
<protein>
    <submittedName>
        <fullName evidence="1">Uncharacterized protein</fullName>
    </submittedName>
</protein>
<evidence type="ECO:0000313" key="1">
    <source>
        <dbReference type="EMBL" id="WCT76935.1"/>
    </source>
</evidence>
<proteinExistence type="predicted"/>
<dbReference type="RefSeq" id="WP_273617331.1">
    <property type="nucleotide sequence ID" value="NZ_CP117417.1"/>
</dbReference>
<dbReference type="Proteomes" id="UP001218231">
    <property type="component" value="Chromosome"/>
</dbReference>
<accession>A0ABY7TVI4</accession>
<dbReference type="EMBL" id="CP117417">
    <property type="protein sequence ID" value="WCT76935.1"/>
    <property type="molecule type" value="Genomic_DNA"/>
</dbReference>
<gene>
    <name evidence="1" type="ORF">PQ457_13525</name>
</gene>